<organism evidence="1 2">
    <name type="scientific">Rhodoferax antarcticus ANT.BR</name>
    <dbReference type="NCBI Taxonomy" id="1111071"/>
    <lineage>
        <taxon>Bacteria</taxon>
        <taxon>Pseudomonadati</taxon>
        <taxon>Pseudomonadota</taxon>
        <taxon>Betaproteobacteria</taxon>
        <taxon>Burkholderiales</taxon>
        <taxon>Comamonadaceae</taxon>
        <taxon>Rhodoferax</taxon>
    </lineage>
</organism>
<evidence type="ECO:0000313" key="1">
    <source>
        <dbReference type="EMBL" id="OLP08501.1"/>
    </source>
</evidence>
<dbReference type="EMBL" id="MSYM01000001">
    <property type="protein sequence ID" value="OLP08501.1"/>
    <property type="molecule type" value="Genomic_DNA"/>
</dbReference>
<proteinExistence type="predicted"/>
<keyword evidence="2" id="KW-1185">Reference proteome</keyword>
<gene>
    <name evidence="1" type="ORF">BLL52_0108</name>
</gene>
<dbReference type="AlphaFoldDB" id="A0A1Q8YKA7"/>
<sequence length="67" mass="7620">MTNTALQQPTWHTLRLMLGLPFDLARANYANAVRFGLLEHSLLKSARFGRDICAIERLALGPWARRV</sequence>
<reference evidence="1 2" key="1">
    <citation type="submission" date="2017-01" db="EMBL/GenBank/DDBJ databases">
        <title>Genome sequence of Rhodoferax antarcticus ANT.BR, a psychrophilic purple nonsulfur bacterium from an Antarctic microbial mat.</title>
        <authorList>
            <person name="Baker J."/>
            <person name="Riester C."/>
            <person name="Skinner B."/>
            <person name="Newell A."/>
            <person name="Swingley W."/>
            <person name="Madigan M."/>
            <person name="Jung D."/>
            <person name="Asao M."/>
            <person name="Chen M."/>
            <person name="Loughlin P."/>
            <person name="Pan H."/>
            <person name="Lin S."/>
            <person name="Li N."/>
            <person name="Shaw J."/>
            <person name="Prado M."/>
            <person name="Sherman C."/>
            <person name="Li X."/>
            <person name="Tang J."/>
            <person name="Blankenship R."/>
            <person name="Zhao T."/>
            <person name="Touchman J."/>
            <person name="Sattley M."/>
        </authorList>
    </citation>
    <scope>NUCLEOTIDE SEQUENCE [LARGE SCALE GENOMIC DNA]</scope>
    <source>
        <strain evidence="1 2">ANT.BR</strain>
    </source>
</reference>
<comment type="caution">
    <text evidence="1">The sequence shown here is derived from an EMBL/GenBank/DDBJ whole genome shotgun (WGS) entry which is preliminary data.</text>
</comment>
<name>A0A1Q8YKA7_9BURK</name>
<evidence type="ECO:0000313" key="2">
    <source>
        <dbReference type="Proteomes" id="UP000185911"/>
    </source>
</evidence>
<dbReference type="Proteomes" id="UP000185911">
    <property type="component" value="Unassembled WGS sequence"/>
</dbReference>
<accession>A0A1Q8YKA7</accession>
<protein>
    <submittedName>
        <fullName evidence="1">Uncharacterized protein</fullName>
    </submittedName>
</protein>
<dbReference type="RefSeq" id="WP_075584784.1">
    <property type="nucleotide sequence ID" value="NZ_MSYM01000001.1"/>
</dbReference>